<evidence type="ECO:0000313" key="2">
    <source>
        <dbReference type="EMBL" id="KIK33751.1"/>
    </source>
</evidence>
<dbReference type="Proteomes" id="UP000054485">
    <property type="component" value="Unassembled WGS sequence"/>
</dbReference>
<gene>
    <name evidence="2" type="ORF">CY34DRAFT_99064</name>
</gene>
<dbReference type="EMBL" id="KN835875">
    <property type="protein sequence ID" value="KIK33751.1"/>
    <property type="molecule type" value="Genomic_DNA"/>
</dbReference>
<feature type="non-terminal residue" evidence="2">
    <location>
        <position position="1"/>
    </location>
</feature>
<reference evidence="2 3" key="1">
    <citation type="submission" date="2014-04" db="EMBL/GenBank/DDBJ databases">
        <authorList>
            <consortium name="DOE Joint Genome Institute"/>
            <person name="Kuo A."/>
            <person name="Ruytinx J."/>
            <person name="Rineau F."/>
            <person name="Colpaert J."/>
            <person name="Kohler A."/>
            <person name="Nagy L.G."/>
            <person name="Floudas D."/>
            <person name="Copeland A."/>
            <person name="Barry K.W."/>
            <person name="Cichocki N."/>
            <person name="Veneault-Fourrey C."/>
            <person name="LaButti K."/>
            <person name="Lindquist E.A."/>
            <person name="Lipzen A."/>
            <person name="Lundell T."/>
            <person name="Morin E."/>
            <person name="Murat C."/>
            <person name="Sun H."/>
            <person name="Tunlid A."/>
            <person name="Henrissat B."/>
            <person name="Grigoriev I.V."/>
            <person name="Hibbett D.S."/>
            <person name="Martin F."/>
            <person name="Nordberg H.P."/>
            <person name="Cantor M.N."/>
            <person name="Hua S.X."/>
        </authorList>
    </citation>
    <scope>NUCLEOTIDE SEQUENCE [LARGE SCALE GENOMIC DNA]</scope>
    <source>
        <strain evidence="2 3">UH-Slu-Lm8-n1</strain>
    </source>
</reference>
<dbReference type="HOGENOM" id="CLU_2677950_0_0_1"/>
<proteinExistence type="predicted"/>
<organism evidence="2 3">
    <name type="scientific">Suillus luteus UH-Slu-Lm8-n1</name>
    <dbReference type="NCBI Taxonomy" id="930992"/>
    <lineage>
        <taxon>Eukaryota</taxon>
        <taxon>Fungi</taxon>
        <taxon>Dikarya</taxon>
        <taxon>Basidiomycota</taxon>
        <taxon>Agaricomycotina</taxon>
        <taxon>Agaricomycetes</taxon>
        <taxon>Agaricomycetidae</taxon>
        <taxon>Boletales</taxon>
        <taxon>Suillineae</taxon>
        <taxon>Suillaceae</taxon>
        <taxon>Suillus</taxon>
    </lineage>
</organism>
<name>A0A0C9ZWD9_9AGAM</name>
<reference evidence="3" key="2">
    <citation type="submission" date="2015-01" db="EMBL/GenBank/DDBJ databases">
        <title>Evolutionary Origins and Diversification of the Mycorrhizal Mutualists.</title>
        <authorList>
            <consortium name="DOE Joint Genome Institute"/>
            <consortium name="Mycorrhizal Genomics Consortium"/>
            <person name="Kohler A."/>
            <person name="Kuo A."/>
            <person name="Nagy L.G."/>
            <person name="Floudas D."/>
            <person name="Copeland A."/>
            <person name="Barry K.W."/>
            <person name="Cichocki N."/>
            <person name="Veneault-Fourrey C."/>
            <person name="LaButti K."/>
            <person name="Lindquist E.A."/>
            <person name="Lipzen A."/>
            <person name="Lundell T."/>
            <person name="Morin E."/>
            <person name="Murat C."/>
            <person name="Riley R."/>
            <person name="Ohm R."/>
            <person name="Sun H."/>
            <person name="Tunlid A."/>
            <person name="Henrissat B."/>
            <person name="Grigoriev I.V."/>
            <person name="Hibbett D.S."/>
            <person name="Martin F."/>
        </authorList>
    </citation>
    <scope>NUCLEOTIDE SEQUENCE [LARGE SCALE GENOMIC DNA]</scope>
    <source>
        <strain evidence="3">UH-Slu-Lm8-n1</strain>
    </source>
</reference>
<accession>A0A0C9ZWD9</accession>
<sequence length="75" mass="8615">VHHMIIHFEENYNKSTLVWAICEGHNTVHHEDEGSDGDEVVGDRSYEGTIDQTDRAKLMDQLFDSPHSEAHHCEN</sequence>
<feature type="compositionally biased region" description="Basic and acidic residues" evidence="1">
    <location>
        <begin position="41"/>
        <end position="51"/>
    </location>
</feature>
<feature type="region of interest" description="Disordered" evidence="1">
    <location>
        <begin position="28"/>
        <end position="51"/>
    </location>
</feature>
<dbReference type="AlphaFoldDB" id="A0A0C9ZWD9"/>
<protein>
    <submittedName>
        <fullName evidence="2">Uncharacterized protein</fullName>
    </submittedName>
</protein>
<dbReference type="InParanoid" id="A0A0C9ZWD9"/>
<evidence type="ECO:0000256" key="1">
    <source>
        <dbReference type="SAM" id="MobiDB-lite"/>
    </source>
</evidence>
<evidence type="ECO:0000313" key="3">
    <source>
        <dbReference type="Proteomes" id="UP000054485"/>
    </source>
</evidence>
<keyword evidence="3" id="KW-1185">Reference proteome</keyword>